<keyword evidence="4 7" id="KW-0812">Transmembrane</keyword>
<evidence type="ECO:0000256" key="2">
    <source>
        <dbReference type="ARBA" id="ARBA00022448"/>
    </source>
</evidence>
<reference evidence="9 10" key="1">
    <citation type="submission" date="2020-11" db="EMBL/GenBank/DDBJ databases">
        <title>Draft genome sequencing of a Lachnospiraceae strain isolated from anoxic soil subjected to BSD treatment.</title>
        <authorList>
            <person name="Uek A."/>
            <person name="Tonouchi A."/>
        </authorList>
    </citation>
    <scope>NUCLEOTIDE SEQUENCE [LARGE SCALE GENOMIC DNA]</scope>
    <source>
        <strain evidence="9 10">TB5</strain>
    </source>
</reference>
<keyword evidence="5 7" id="KW-1133">Transmembrane helix</keyword>
<evidence type="ECO:0000256" key="7">
    <source>
        <dbReference type="RuleBase" id="RU363032"/>
    </source>
</evidence>
<protein>
    <submittedName>
        <fullName evidence="9">Sugar ABC transporter permease</fullName>
    </submittedName>
</protein>
<keyword evidence="3" id="KW-1003">Cell membrane</keyword>
<dbReference type="InterPro" id="IPR035906">
    <property type="entry name" value="MetI-like_sf"/>
</dbReference>
<dbReference type="PANTHER" id="PTHR30193">
    <property type="entry name" value="ABC TRANSPORTER PERMEASE PROTEIN"/>
    <property type="match status" value="1"/>
</dbReference>
<keyword evidence="2 7" id="KW-0813">Transport</keyword>
<comment type="subcellular location">
    <subcellularLocation>
        <location evidence="1 7">Cell membrane</location>
        <topology evidence="1 7">Multi-pass membrane protein</topology>
    </subcellularLocation>
</comment>
<dbReference type="EMBL" id="AP024169">
    <property type="protein sequence ID" value="BCN30207.1"/>
    <property type="molecule type" value="Genomic_DNA"/>
</dbReference>
<organism evidence="9 10">
    <name type="scientific">Anaeromicropila herbilytica</name>
    <dbReference type="NCBI Taxonomy" id="2785025"/>
    <lineage>
        <taxon>Bacteria</taxon>
        <taxon>Bacillati</taxon>
        <taxon>Bacillota</taxon>
        <taxon>Clostridia</taxon>
        <taxon>Lachnospirales</taxon>
        <taxon>Lachnospiraceae</taxon>
        <taxon>Anaeromicropila</taxon>
    </lineage>
</organism>
<dbReference type="Proteomes" id="UP000595897">
    <property type="component" value="Chromosome"/>
</dbReference>
<feature type="transmembrane region" description="Helical" evidence="7">
    <location>
        <begin position="228"/>
        <end position="249"/>
    </location>
</feature>
<evidence type="ECO:0000259" key="8">
    <source>
        <dbReference type="PROSITE" id="PS50928"/>
    </source>
</evidence>
<evidence type="ECO:0000256" key="5">
    <source>
        <dbReference type="ARBA" id="ARBA00022989"/>
    </source>
</evidence>
<feature type="transmembrane region" description="Helical" evidence="7">
    <location>
        <begin position="199"/>
        <end position="216"/>
    </location>
</feature>
<dbReference type="PANTHER" id="PTHR30193:SF37">
    <property type="entry name" value="INNER MEMBRANE ABC TRANSPORTER PERMEASE PROTEIN YCJO"/>
    <property type="match status" value="1"/>
</dbReference>
<dbReference type="Pfam" id="PF00528">
    <property type="entry name" value="BPD_transp_1"/>
    <property type="match status" value="1"/>
</dbReference>
<keyword evidence="6 7" id="KW-0472">Membrane</keyword>
<dbReference type="PROSITE" id="PS50928">
    <property type="entry name" value="ABC_TM1"/>
    <property type="match status" value="1"/>
</dbReference>
<dbReference type="InterPro" id="IPR051393">
    <property type="entry name" value="ABC_transporter_permease"/>
</dbReference>
<evidence type="ECO:0000256" key="3">
    <source>
        <dbReference type="ARBA" id="ARBA00022475"/>
    </source>
</evidence>
<comment type="similarity">
    <text evidence="7">Belongs to the binding-protein-dependent transport system permease family.</text>
</comment>
<dbReference type="SUPFAM" id="SSF161098">
    <property type="entry name" value="MetI-like"/>
    <property type="match status" value="1"/>
</dbReference>
<evidence type="ECO:0000256" key="6">
    <source>
        <dbReference type="ARBA" id="ARBA00023136"/>
    </source>
</evidence>
<feature type="domain" description="ABC transmembrane type-1" evidence="8">
    <location>
        <begin position="98"/>
        <end position="307"/>
    </location>
</feature>
<feature type="transmembrane region" description="Helical" evidence="7">
    <location>
        <begin position="44"/>
        <end position="64"/>
    </location>
</feature>
<feature type="transmembrane region" description="Helical" evidence="7">
    <location>
        <begin position="104"/>
        <end position="124"/>
    </location>
</feature>
<keyword evidence="10" id="KW-1185">Reference proteome</keyword>
<feature type="transmembrane region" description="Helical" evidence="7">
    <location>
        <begin position="286"/>
        <end position="310"/>
    </location>
</feature>
<gene>
    <name evidence="9" type="ORF">bsdtb5_15020</name>
</gene>
<dbReference type="GO" id="GO:0005886">
    <property type="term" value="C:plasma membrane"/>
    <property type="evidence" value="ECO:0007669"/>
    <property type="project" value="UniProtKB-SubCell"/>
</dbReference>
<proteinExistence type="inferred from homology"/>
<dbReference type="GO" id="GO:0055085">
    <property type="term" value="P:transmembrane transport"/>
    <property type="evidence" value="ECO:0007669"/>
    <property type="project" value="InterPro"/>
</dbReference>
<accession>A0A7R7EK16</accession>
<evidence type="ECO:0000313" key="10">
    <source>
        <dbReference type="Proteomes" id="UP000595897"/>
    </source>
</evidence>
<dbReference type="KEGG" id="ahb:bsdtb5_15020"/>
<feature type="transmembrane region" description="Helical" evidence="7">
    <location>
        <begin position="136"/>
        <end position="155"/>
    </location>
</feature>
<evidence type="ECO:0000256" key="1">
    <source>
        <dbReference type="ARBA" id="ARBA00004651"/>
    </source>
</evidence>
<dbReference type="AlphaFoldDB" id="A0A7R7EK16"/>
<dbReference type="InterPro" id="IPR000515">
    <property type="entry name" value="MetI-like"/>
</dbReference>
<dbReference type="CDD" id="cd06261">
    <property type="entry name" value="TM_PBP2"/>
    <property type="match status" value="1"/>
</dbReference>
<evidence type="ECO:0000256" key="4">
    <source>
        <dbReference type="ARBA" id="ARBA00022692"/>
    </source>
</evidence>
<dbReference type="Gene3D" id="1.10.3720.10">
    <property type="entry name" value="MetI-like"/>
    <property type="match status" value="1"/>
</dbReference>
<sequence>MKVNVLSIHKNRSIEKRIHAPNSKGKGISSKKIHHYKMKKVRTAYLFLAPSFIGVAVFVLIPFLDAFRRSFYEAMSGKFVGLKNYSIVLHNEAFLLAAKNTGKFLGICIPLLLTISLLFTVMLGSIKKKGEFFKTTFLIPMAIPVASVVLLWKVFFHKSGLINVVITAFGGTAIDFMNTDKAFYVLVFSYIWKNTGYDMVLWLAGLSGISVSLYEAAKMDGAGAFARLRYITIPELLPTIYITAVLSMVNSFKVFREAYLIAGDYPHESIYMLQHIFSNWFVSLDIQKMCTGAVIMAGVILLFILLLQIIDRKW</sequence>
<evidence type="ECO:0000313" key="9">
    <source>
        <dbReference type="EMBL" id="BCN30207.1"/>
    </source>
</evidence>
<name>A0A7R7EK16_9FIRM</name>